<protein>
    <submittedName>
        <fullName evidence="1">Uncharacterized protein</fullName>
    </submittedName>
</protein>
<accession>K0RUT2</accession>
<dbReference type="EMBL" id="AGNL01043598">
    <property type="protein sequence ID" value="EJK50472.1"/>
    <property type="molecule type" value="Genomic_DNA"/>
</dbReference>
<reference evidence="1 2" key="1">
    <citation type="journal article" date="2012" name="Genome Biol.">
        <title>Genome and low-iron response of an oceanic diatom adapted to chronic iron limitation.</title>
        <authorList>
            <person name="Lommer M."/>
            <person name="Specht M."/>
            <person name="Roy A.S."/>
            <person name="Kraemer L."/>
            <person name="Andreson R."/>
            <person name="Gutowska M.A."/>
            <person name="Wolf J."/>
            <person name="Bergner S.V."/>
            <person name="Schilhabel M.B."/>
            <person name="Klostermeier U.C."/>
            <person name="Beiko R.G."/>
            <person name="Rosenstiel P."/>
            <person name="Hippler M."/>
            <person name="Laroche J."/>
        </authorList>
    </citation>
    <scope>NUCLEOTIDE SEQUENCE [LARGE SCALE GENOMIC DNA]</scope>
    <source>
        <strain evidence="1 2">CCMP1005</strain>
    </source>
</reference>
<proteinExistence type="predicted"/>
<organism evidence="1 2">
    <name type="scientific">Thalassiosira oceanica</name>
    <name type="common">Marine diatom</name>
    <dbReference type="NCBI Taxonomy" id="159749"/>
    <lineage>
        <taxon>Eukaryota</taxon>
        <taxon>Sar</taxon>
        <taxon>Stramenopiles</taxon>
        <taxon>Ochrophyta</taxon>
        <taxon>Bacillariophyta</taxon>
        <taxon>Coscinodiscophyceae</taxon>
        <taxon>Thalassiosirophycidae</taxon>
        <taxon>Thalassiosirales</taxon>
        <taxon>Thalassiosiraceae</taxon>
        <taxon>Thalassiosira</taxon>
    </lineage>
</organism>
<comment type="caution">
    <text evidence="1">The sequence shown here is derived from an EMBL/GenBank/DDBJ whole genome shotgun (WGS) entry which is preliminary data.</text>
</comment>
<sequence>MARTKPVPPPTSFKSCCCNKQILTDQTFQKVESRGLTDTGLVSWHSAKSAGDVLAANMPSKHAVRVSAATRGSKHAVRGISAATRGSKHAVRGISAATRDSKHAAAAVPPAAAAAAAGTVGLTT</sequence>
<dbReference type="AlphaFoldDB" id="K0RUT2"/>
<gene>
    <name evidence="1" type="ORF">THAOC_30536</name>
</gene>
<evidence type="ECO:0000313" key="2">
    <source>
        <dbReference type="Proteomes" id="UP000266841"/>
    </source>
</evidence>
<dbReference type="Proteomes" id="UP000266841">
    <property type="component" value="Unassembled WGS sequence"/>
</dbReference>
<evidence type="ECO:0000313" key="1">
    <source>
        <dbReference type="EMBL" id="EJK50472.1"/>
    </source>
</evidence>
<name>K0RUT2_THAOC</name>
<keyword evidence="2" id="KW-1185">Reference proteome</keyword>